<dbReference type="SUPFAM" id="SSF47336">
    <property type="entry name" value="ACP-like"/>
    <property type="match status" value="1"/>
</dbReference>
<keyword evidence="3" id="KW-1185">Reference proteome</keyword>
<organism evidence="2 3">
    <name type="scientific">Rhizocola hellebori</name>
    <dbReference type="NCBI Taxonomy" id="1392758"/>
    <lineage>
        <taxon>Bacteria</taxon>
        <taxon>Bacillati</taxon>
        <taxon>Actinomycetota</taxon>
        <taxon>Actinomycetes</taxon>
        <taxon>Micromonosporales</taxon>
        <taxon>Micromonosporaceae</taxon>
        <taxon>Rhizocola</taxon>
    </lineage>
</organism>
<dbReference type="InterPro" id="IPR009081">
    <property type="entry name" value="PP-bd_ACP"/>
</dbReference>
<accession>A0A8J3QEU1</accession>
<protein>
    <recommendedName>
        <fullName evidence="1">Carrier domain-containing protein</fullName>
    </recommendedName>
</protein>
<dbReference type="EMBL" id="BONY01000071">
    <property type="protein sequence ID" value="GIH09573.1"/>
    <property type="molecule type" value="Genomic_DNA"/>
</dbReference>
<dbReference type="Gene3D" id="1.10.1200.10">
    <property type="entry name" value="ACP-like"/>
    <property type="match status" value="1"/>
</dbReference>
<comment type="caution">
    <text evidence="2">The sequence shown here is derived from an EMBL/GenBank/DDBJ whole genome shotgun (WGS) entry which is preliminary data.</text>
</comment>
<reference evidence="2" key="1">
    <citation type="submission" date="2021-01" db="EMBL/GenBank/DDBJ databases">
        <title>Whole genome shotgun sequence of Rhizocola hellebori NBRC 109834.</title>
        <authorList>
            <person name="Komaki H."/>
            <person name="Tamura T."/>
        </authorList>
    </citation>
    <scope>NUCLEOTIDE SEQUENCE</scope>
    <source>
        <strain evidence="2">NBRC 109834</strain>
    </source>
</reference>
<gene>
    <name evidence="2" type="ORF">Rhe02_76400</name>
</gene>
<evidence type="ECO:0000313" key="2">
    <source>
        <dbReference type="EMBL" id="GIH09573.1"/>
    </source>
</evidence>
<name>A0A8J3QEU1_9ACTN</name>
<proteinExistence type="predicted"/>
<evidence type="ECO:0000313" key="3">
    <source>
        <dbReference type="Proteomes" id="UP000612899"/>
    </source>
</evidence>
<dbReference type="Proteomes" id="UP000612899">
    <property type="component" value="Unassembled WGS sequence"/>
</dbReference>
<dbReference type="Pfam" id="PF00550">
    <property type="entry name" value="PP-binding"/>
    <property type="match status" value="1"/>
</dbReference>
<dbReference type="AlphaFoldDB" id="A0A8J3QEU1"/>
<feature type="domain" description="Carrier" evidence="1">
    <location>
        <begin position="10"/>
        <end position="62"/>
    </location>
</feature>
<evidence type="ECO:0000259" key="1">
    <source>
        <dbReference type="Pfam" id="PF00550"/>
    </source>
</evidence>
<dbReference type="InterPro" id="IPR036736">
    <property type="entry name" value="ACP-like_sf"/>
</dbReference>
<sequence>MPTEKFSIDDLMTLLVTKAGLPPQARTENPQWTFADIGLDSLAFLQLQAELQSLYRVELPSDKPLAYTFGQIVSHVNESLAREQERVA</sequence>
<dbReference type="RefSeq" id="WP_203913302.1">
    <property type="nucleotide sequence ID" value="NZ_BONY01000071.1"/>
</dbReference>